<dbReference type="InterPro" id="IPR036719">
    <property type="entry name" value="Neuro-gated_channel_TM_sf"/>
</dbReference>
<reference evidence="2 3" key="1">
    <citation type="journal article" date="2015" name="Genome Biol.">
        <title>Comparative genomics of Steinernema reveals deeply conserved gene regulatory networks.</title>
        <authorList>
            <person name="Dillman A.R."/>
            <person name="Macchietto M."/>
            <person name="Porter C.F."/>
            <person name="Rogers A."/>
            <person name="Williams B."/>
            <person name="Antoshechkin I."/>
            <person name="Lee M.M."/>
            <person name="Goodwin Z."/>
            <person name="Lu X."/>
            <person name="Lewis E.E."/>
            <person name="Goodrich-Blair H."/>
            <person name="Stock S.P."/>
            <person name="Adams B.J."/>
            <person name="Sternberg P.W."/>
            <person name="Mortazavi A."/>
        </authorList>
    </citation>
    <scope>NUCLEOTIDE SEQUENCE [LARGE SCALE GENOMIC DNA]</scope>
    <source>
        <strain evidence="2 3">ALL</strain>
    </source>
</reference>
<keyword evidence="3" id="KW-1185">Reference proteome</keyword>
<dbReference type="SUPFAM" id="SSF90112">
    <property type="entry name" value="Neurotransmitter-gated ion-channel transmembrane pore"/>
    <property type="match status" value="1"/>
</dbReference>
<keyword evidence="1" id="KW-0812">Transmembrane</keyword>
<dbReference type="EMBL" id="AZBU02000001">
    <property type="protein sequence ID" value="TMS34107.1"/>
    <property type="molecule type" value="Genomic_DNA"/>
</dbReference>
<dbReference type="STRING" id="34508.A0A4U8UPV4"/>
<dbReference type="EMBL" id="CM016762">
    <property type="protein sequence ID" value="TMS34107.1"/>
    <property type="molecule type" value="Genomic_DNA"/>
</dbReference>
<sequence>MENGWKHPHFVQKKPSLTRARKSVGLVRKGSSYEKDCRGCNNNLVSAMMTTRQRNLAELEYDWLAAVLERCFLIMFCSSFFCCSIGINGLGMYFWWNAIVEPLS</sequence>
<gene>
    <name evidence="2" type="ORF">L596_001757</name>
</gene>
<organism evidence="2 3">
    <name type="scientific">Steinernema carpocapsae</name>
    <name type="common">Entomopathogenic nematode</name>
    <dbReference type="NCBI Taxonomy" id="34508"/>
    <lineage>
        <taxon>Eukaryota</taxon>
        <taxon>Metazoa</taxon>
        <taxon>Ecdysozoa</taxon>
        <taxon>Nematoda</taxon>
        <taxon>Chromadorea</taxon>
        <taxon>Rhabditida</taxon>
        <taxon>Tylenchina</taxon>
        <taxon>Panagrolaimomorpha</taxon>
        <taxon>Strongyloidoidea</taxon>
        <taxon>Steinernematidae</taxon>
        <taxon>Steinernema</taxon>
    </lineage>
</organism>
<proteinExistence type="predicted"/>
<feature type="transmembrane region" description="Helical" evidence="1">
    <location>
        <begin position="72"/>
        <end position="96"/>
    </location>
</feature>
<reference evidence="2 3" key="2">
    <citation type="journal article" date="2019" name="G3 (Bethesda)">
        <title>Hybrid Assembly of the Genome of the Entomopathogenic Nematode Steinernema carpocapsae Identifies the X-Chromosome.</title>
        <authorList>
            <person name="Serra L."/>
            <person name="Macchietto M."/>
            <person name="Macias-Munoz A."/>
            <person name="McGill C.J."/>
            <person name="Rodriguez I.M."/>
            <person name="Rodriguez B."/>
            <person name="Murad R."/>
            <person name="Mortazavi A."/>
        </authorList>
    </citation>
    <scope>NUCLEOTIDE SEQUENCE [LARGE SCALE GENOMIC DNA]</scope>
    <source>
        <strain evidence="2 3">ALL</strain>
    </source>
</reference>
<keyword evidence="1" id="KW-1133">Transmembrane helix</keyword>
<evidence type="ECO:0000313" key="3">
    <source>
        <dbReference type="Proteomes" id="UP000298663"/>
    </source>
</evidence>
<dbReference type="GO" id="GO:0006811">
    <property type="term" value="P:monoatomic ion transport"/>
    <property type="evidence" value="ECO:0007669"/>
    <property type="project" value="InterPro"/>
</dbReference>
<evidence type="ECO:0000313" key="2">
    <source>
        <dbReference type="EMBL" id="TMS34107.1"/>
    </source>
</evidence>
<protein>
    <submittedName>
        <fullName evidence="2">Uncharacterized protein</fullName>
    </submittedName>
</protein>
<dbReference type="Proteomes" id="UP000298663">
    <property type="component" value="Chromosome X"/>
</dbReference>
<comment type="caution">
    <text evidence="2">The sequence shown here is derived from an EMBL/GenBank/DDBJ whole genome shotgun (WGS) entry which is preliminary data.</text>
</comment>
<dbReference type="OrthoDB" id="5856113at2759"/>
<accession>A0A4U8UPV4</accession>
<dbReference type="GO" id="GO:0016020">
    <property type="term" value="C:membrane"/>
    <property type="evidence" value="ECO:0007669"/>
    <property type="project" value="InterPro"/>
</dbReference>
<dbReference type="AlphaFoldDB" id="A0A4U8UPV4"/>
<keyword evidence="1" id="KW-0472">Membrane</keyword>
<evidence type="ECO:0000256" key="1">
    <source>
        <dbReference type="SAM" id="Phobius"/>
    </source>
</evidence>
<name>A0A4U8UPV4_STECR</name>